<dbReference type="GO" id="GO:0005886">
    <property type="term" value="C:plasma membrane"/>
    <property type="evidence" value="ECO:0007669"/>
    <property type="project" value="UniProtKB-SubCell"/>
</dbReference>
<evidence type="ECO:0000256" key="1">
    <source>
        <dbReference type="ARBA" id="ARBA00004651"/>
    </source>
</evidence>
<proteinExistence type="predicted"/>
<dbReference type="Proteomes" id="UP000069272">
    <property type="component" value="Chromosome 2L"/>
</dbReference>
<keyword evidence="8" id="KW-0675">Receptor</keyword>
<evidence type="ECO:0000256" key="5">
    <source>
        <dbReference type="ARBA" id="ARBA00022725"/>
    </source>
</evidence>
<dbReference type="InterPro" id="IPR004117">
    <property type="entry name" value="7tm6_olfct_rcpt"/>
</dbReference>
<name>A0A182G088_ANOAL</name>
<keyword evidence="11" id="KW-1185">Reference proteome</keyword>
<dbReference type="EnsemblMetazoa" id="AALB015667-RA">
    <property type="protein sequence ID" value="AALB015667-PA"/>
    <property type="gene ID" value="AALB015667"/>
</dbReference>
<dbReference type="PANTHER" id="PTHR21137:SF35">
    <property type="entry name" value="ODORANT RECEPTOR 19A-RELATED"/>
    <property type="match status" value="1"/>
</dbReference>
<dbReference type="AlphaFoldDB" id="A0A182G088"/>
<dbReference type="STRING" id="7167.A0A182G088"/>
<keyword evidence="4" id="KW-0812">Transmembrane</keyword>
<dbReference type="GO" id="GO:0005549">
    <property type="term" value="F:odorant binding"/>
    <property type="evidence" value="ECO:0007669"/>
    <property type="project" value="InterPro"/>
</dbReference>
<dbReference type="Pfam" id="PF02949">
    <property type="entry name" value="7tm_6"/>
    <property type="match status" value="1"/>
</dbReference>
<dbReference type="PANTHER" id="PTHR21137">
    <property type="entry name" value="ODORANT RECEPTOR"/>
    <property type="match status" value="1"/>
</dbReference>
<keyword evidence="9" id="KW-0807">Transducer</keyword>
<evidence type="ECO:0000313" key="11">
    <source>
        <dbReference type="Proteomes" id="UP000069272"/>
    </source>
</evidence>
<evidence type="ECO:0000313" key="10">
    <source>
        <dbReference type="EnsemblMetazoa" id="AALB015667-PA"/>
    </source>
</evidence>
<evidence type="ECO:0000256" key="9">
    <source>
        <dbReference type="ARBA" id="ARBA00023224"/>
    </source>
</evidence>
<organism evidence="10 11">
    <name type="scientific">Anopheles albimanus</name>
    <name type="common">New world malaria mosquito</name>
    <dbReference type="NCBI Taxonomy" id="7167"/>
    <lineage>
        <taxon>Eukaryota</taxon>
        <taxon>Metazoa</taxon>
        <taxon>Ecdysozoa</taxon>
        <taxon>Arthropoda</taxon>
        <taxon>Hexapoda</taxon>
        <taxon>Insecta</taxon>
        <taxon>Pterygota</taxon>
        <taxon>Neoptera</taxon>
        <taxon>Endopterygota</taxon>
        <taxon>Diptera</taxon>
        <taxon>Nematocera</taxon>
        <taxon>Culicoidea</taxon>
        <taxon>Culicidae</taxon>
        <taxon>Anophelinae</taxon>
        <taxon>Anopheles</taxon>
    </lineage>
</organism>
<dbReference type="VEuPathDB" id="VectorBase:AALB20_027472"/>
<evidence type="ECO:0000256" key="4">
    <source>
        <dbReference type="ARBA" id="ARBA00022692"/>
    </source>
</evidence>
<protein>
    <submittedName>
        <fullName evidence="10">Uncharacterized protein</fullName>
    </submittedName>
</protein>
<evidence type="ECO:0000256" key="2">
    <source>
        <dbReference type="ARBA" id="ARBA00022475"/>
    </source>
</evidence>
<dbReference type="GO" id="GO:0007165">
    <property type="term" value="P:signal transduction"/>
    <property type="evidence" value="ECO:0007669"/>
    <property type="project" value="UniProtKB-KW"/>
</dbReference>
<dbReference type="GO" id="GO:0004984">
    <property type="term" value="F:olfactory receptor activity"/>
    <property type="evidence" value="ECO:0007669"/>
    <property type="project" value="InterPro"/>
</dbReference>
<keyword evidence="6" id="KW-1133">Transmembrane helix</keyword>
<keyword evidence="2" id="KW-1003">Cell membrane</keyword>
<dbReference type="VEuPathDB" id="VectorBase:AALB015667"/>
<keyword evidence="3" id="KW-0716">Sensory transduction</keyword>
<evidence type="ECO:0000256" key="3">
    <source>
        <dbReference type="ARBA" id="ARBA00022606"/>
    </source>
</evidence>
<evidence type="ECO:0000256" key="6">
    <source>
        <dbReference type="ARBA" id="ARBA00022989"/>
    </source>
</evidence>
<reference evidence="10 11" key="1">
    <citation type="journal article" date="2017" name="G3 (Bethesda)">
        <title>The Physical Genome Mapping of Anopheles albimanus Corrected Scaffold Misassemblies and Identified Interarm Rearrangements in Genus Anopheles.</title>
        <authorList>
            <person name="Artemov G.N."/>
            <person name="Peery A.N."/>
            <person name="Jiang X."/>
            <person name="Tu Z."/>
            <person name="Stegniy V.N."/>
            <person name="Sharakhova M.V."/>
            <person name="Sharakhov I.V."/>
        </authorList>
    </citation>
    <scope>NUCLEOTIDE SEQUENCE [LARGE SCALE GENOMIC DNA]</scope>
    <source>
        <strain evidence="10 11">ALBI9_A</strain>
    </source>
</reference>
<evidence type="ECO:0000256" key="8">
    <source>
        <dbReference type="ARBA" id="ARBA00023170"/>
    </source>
</evidence>
<keyword evidence="5" id="KW-0552">Olfaction</keyword>
<evidence type="ECO:0000256" key="7">
    <source>
        <dbReference type="ARBA" id="ARBA00023136"/>
    </source>
</evidence>
<comment type="subcellular location">
    <subcellularLocation>
        <location evidence="1">Cell membrane</location>
        <topology evidence="1">Multi-pass membrane protein</topology>
    </subcellularLocation>
</comment>
<accession>A0A182G088</accession>
<reference evidence="10" key="2">
    <citation type="submission" date="2022-08" db="UniProtKB">
        <authorList>
            <consortium name="EnsemblMetazoa"/>
        </authorList>
    </citation>
    <scope>IDENTIFICATION</scope>
    <source>
        <strain evidence="10">STECLA/ALBI9_A</strain>
    </source>
</reference>
<sequence>MSFFTIDKPPGVPHVVLKLLQLMGISVEQRVRYGRVILIFVVFLMAIAIPKMCFGYPDFESSVIGLAELFFQTNRFIGVLLIARNNETLTQLIRKAEGFTRAVLTEVPPVAQHLINQDKKINRVLKVYLIAILVPANFYSNAPIAMTLWSYYGATANESSIQFNLLMEENFYGLDIRSNLNHYLIFGAIMVPTAYLCSFVGTAKLVSLLTLIKYCTIYFQVVSLKIRDTARHRRYNTELSTIVRMHQDALEMATQLKTLTASILLMQLLLCVLVWSSMLLYFTVSGFGTQFINLLVLFLFDTTEMLGYCYLGNELSDAATQIGTVLYENGWEDENPVVQKKLQLLLFRSQNRVGIMAGKFAYMNMEQFGEIVKTTYSFFVVLRDVF</sequence>
<keyword evidence="7" id="KW-0472">Membrane</keyword>